<protein>
    <submittedName>
        <fullName evidence="1">Uncharacterized protein</fullName>
    </submittedName>
</protein>
<dbReference type="Proteomes" id="UP000095038">
    <property type="component" value="Unassembled WGS sequence"/>
</dbReference>
<dbReference type="AlphaFoldDB" id="A0A1D2VDB7"/>
<organism evidence="1 2">
    <name type="scientific">Ascoidea rubescens DSM 1968</name>
    <dbReference type="NCBI Taxonomy" id="1344418"/>
    <lineage>
        <taxon>Eukaryota</taxon>
        <taxon>Fungi</taxon>
        <taxon>Dikarya</taxon>
        <taxon>Ascomycota</taxon>
        <taxon>Saccharomycotina</taxon>
        <taxon>Saccharomycetes</taxon>
        <taxon>Ascoideaceae</taxon>
        <taxon>Ascoidea</taxon>
    </lineage>
</organism>
<gene>
    <name evidence="1" type="ORF">ASCRUDRAFT_71831</name>
</gene>
<sequence>MIRVLCNNKIARLKLLNRSFIIFRPQNYFHAGILFKNQIGQISLNKIKTFPNLNQDFQQNLDLKIVNDKFTKKVSKNPIVVFNAPDINSKEDLIEKTRLRLNLRNEILDIDPQSLTLTKFAKEPDSIFFLQNLGTEKEKFISSYEFWDFVFTTNNELLFKQLLNLITKTSENDDCSIDLRDGSFDSIIKMIFLIKNLVLDNIINKPLLTYNLISNLKLLFRIYKNQLSCSSEKSILQIYFFIENQIFEEIKEAIEFGSENQSVINNNSIKLTLLREIFFPNSTFSKTSITYLFNYLANQNIDHKEIFKVFDTLSVYVNLILKDSIENNVKYLKNDPGNISNLLELKKFIIILHPFFYHRLFQTLPVNEYENFFIRLINNNIITFQTNKHFDKVLHPFYNHLLSSNLNLYSLTHLDIKNLLILPQLDIESNLGFDYKLSPRTDNKPESSVKNKSLAEINNEIIHQSIIDLKLELLYSFKQLSRITKNKLKEYQYFQRSYHLTFKLSKTIASKEIYRTNFEKFKIQINQLLRVTQKRYEYEFSKMTVESQKDFLTSDYIFINFIFFSLINSSKLLAFIFQQMKKVHYDSRVKLFKMVLSLVKQFRLSELPRISLVLIKSIIENIETFGKLNDTDISILTVELLCTFQKNFSRDSLNYLNSFIKVFDDKVFLNNFKSNFEILKYFQDTEMNEVIDGTVFSLLNQLGLVEYYHHHQKVEPISFLDVKSFEYYIENLKVLNPDFGNKLSLKTSLITKEFKIHYLNIFYKQTLFYLSLEKSMHAKERAHTILSFYNSYKDTIIKTQTYISNNPQARYLKTHPFHPDNLDIGIVNLFLSELFVIERLGICFLKIYNDYLLSIISKKIVSNSKKKFDDKFFEHIIIGTIKFKIMNQNFNKDNWNKKIEEIDKCIKITEVMTKSFNLKVTNESMNWIIIGYDRLKLSKKAYQWYCKLTDNLKDFLSLRNFDVINIAKINKWQYPTRFKLTKTHLKKKDHIELANYNIKENELGENSIF</sequence>
<name>A0A1D2VDB7_9ASCO</name>
<dbReference type="EMBL" id="KV454486">
    <property type="protein sequence ID" value="ODV59483.1"/>
    <property type="molecule type" value="Genomic_DNA"/>
</dbReference>
<evidence type="ECO:0000313" key="1">
    <source>
        <dbReference type="EMBL" id="ODV59483.1"/>
    </source>
</evidence>
<dbReference type="GeneID" id="30965631"/>
<accession>A0A1D2VDB7</accession>
<reference evidence="2" key="1">
    <citation type="submission" date="2016-05" db="EMBL/GenBank/DDBJ databases">
        <title>Comparative genomics of biotechnologically important yeasts.</title>
        <authorList>
            <consortium name="DOE Joint Genome Institute"/>
            <person name="Riley R."/>
            <person name="Haridas S."/>
            <person name="Wolfe K.H."/>
            <person name="Lopes M.R."/>
            <person name="Hittinger C.T."/>
            <person name="Goker M."/>
            <person name="Salamov A."/>
            <person name="Wisecaver J."/>
            <person name="Long T.M."/>
            <person name="Aerts A.L."/>
            <person name="Barry K."/>
            <person name="Choi C."/>
            <person name="Clum A."/>
            <person name="Coughlan A.Y."/>
            <person name="Deshpande S."/>
            <person name="Douglass A.P."/>
            <person name="Hanson S.J."/>
            <person name="Klenk H.-P."/>
            <person name="Labutti K."/>
            <person name="Lapidus A."/>
            <person name="Lindquist E."/>
            <person name="Lipzen A."/>
            <person name="Meier-Kolthoff J.P."/>
            <person name="Ohm R.A."/>
            <person name="Otillar R.P."/>
            <person name="Pangilinan J."/>
            <person name="Peng Y."/>
            <person name="Rokas A."/>
            <person name="Rosa C.A."/>
            <person name="Scheuner C."/>
            <person name="Sibirny A.A."/>
            <person name="Slot J.C."/>
            <person name="Stielow J.B."/>
            <person name="Sun H."/>
            <person name="Kurtzman C.P."/>
            <person name="Blackwell M."/>
            <person name="Grigoriev I.V."/>
            <person name="Jeffries T.W."/>
        </authorList>
    </citation>
    <scope>NUCLEOTIDE SEQUENCE [LARGE SCALE GENOMIC DNA]</scope>
    <source>
        <strain evidence="2">DSM 1968</strain>
    </source>
</reference>
<proteinExistence type="predicted"/>
<dbReference type="RefSeq" id="XP_020045790.1">
    <property type="nucleotide sequence ID" value="XM_020191995.1"/>
</dbReference>
<evidence type="ECO:0000313" key="2">
    <source>
        <dbReference type="Proteomes" id="UP000095038"/>
    </source>
</evidence>
<keyword evidence="2" id="KW-1185">Reference proteome</keyword>
<dbReference type="InParanoid" id="A0A1D2VDB7"/>